<dbReference type="PANTHER" id="PTHR43133">
    <property type="entry name" value="RNA POLYMERASE ECF-TYPE SIGMA FACTO"/>
    <property type="match status" value="1"/>
</dbReference>
<dbReference type="GO" id="GO:0016987">
    <property type="term" value="F:sigma factor activity"/>
    <property type="evidence" value="ECO:0007669"/>
    <property type="project" value="UniProtKB-KW"/>
</dbReference>
<evidence type="ECO:0000313" key="6">
    <source>
        <dbReference type="EMBL" id="PWS32208.1"/>
    </source>
</evidence>
<dbReference type="RefSeq" id="WP_109929655.1">
    <property type="nucleotide sequence ID" value="NZ_QGNY01000003.1"/>
</dbReference>
<keyword evidence="2" id="KW-0805">Transcription regulation</keyword>
<feature type="domain" description="RNA polymerase sigma-70 region 2" evidence="5">
    <location>
        <begin position="30"/>
        <end position="95"/>
    </location>
</feature>
<evidence type="ECO:0000313" key="7">
    <source>
        <dbReference type="Proteomes" id="UP000245391"/>
    </source>
</evidence>
<dbReference type="InterPro" id="IPR039425">
    <property type="entry name" value="RNA_pol_sigma-70-like"/>
</dbReference>
<sequence>MENYANNSLEGETLIQKLNQGDPSAFTEYYNRYWEVLYVHARRLLGDAESARDTVQDVFTSLLARNHNFKSEENLRRWLYSCTKNNIISKFRKAESVQRYLNSFEAHNTRQECWEELFGEQLARVFDTAGKLADKMGQVFLMYHQKHMKRSDIAHINSVSELTVKSQIQSAMKIIRRRLILILFF</sequence>
<evidence type="ECO:0000256" key="2">
    <source>
        <dbReference type="ARBA" id="ARBA00023015"/>
    </source>
</evidence>
<comment type="caution">
    <text evidence="6">The sequence shown here is derived from an EMBL/GenBank/DDBJ whole genome shotgun (WGS) entry which is preliminary data.</text>
</comment>
<evidence type="ECO:0000256" key="1">
    <source>
        <dbReference type="ARBA" id="ARBA00010641"/>
    </source>
</evidence>
<gene>
    <name evidence="6" type="ORF">DF947_10590</name>
</gene>
<proteinExistence type="inferred from homology"/>
<comment type="similarity">
    <text evidence="1">Belongs to the sigma-70 factor family. ECF subfamily.</text>
</comment>
<evidence type="ECO:0000256" key="4">
    <source>
        <dbReference type="ARBA" id="ARBA00023163"/>
    </source>
</evidence>
<dbReference type="Gene3D" id="1.10.1740.10">
    <property type="match status" value="1"/>
</dbReference>
<organism evidence="6 7">
    <name type="scientific">Pedobacter paludis</name>
    <dbReference type="NCBI Taxonomy" id="2203212"/>
    <lineage>
        <taxon>Bacteria</taxon>
        <taxon>Pseudomonadati</taxon>
        <taxon>Bacteroidota</taxon>
        <taxon>Sphingobacteriia</taxon>
        <taxon>Sphingobacteriales</taxon>
        <taxon>Sphingobacteriaceae</taxon>
        <taxon>Pedobacter</taxon>
    </lineage>
</organism>
<name>A0A317F3Z2_9SPHI</name>
<dbReference type="NCBIfam" id="TIGR02937">
    <property type="entry name" value="sigma70-ECF"/>
    <property type="match status" value="1"/>
</dbReference>
<dbReference type="Proteomes" id="UP000245391">
    <property type="component" value="Unassembled WGS sequence"/>
</dbReference>
<keyword evidence="4" id="KW-0804">Transcription</keyword>
<dbReference type="InterPro" id="IPR013324">
    <property type="entry name" value="RNA_pol_sigma_r3/r4-like"/>
</dbReference>
<reference evidence="7" key="1">
    <citation type="submission" date="2018-05" db="EMBL/GenBank/DDBJ databases">
        <title>Pedobacter paludis sp. nov., isolated from wetland soil.</title>
        <authorList>
            <person name="Zhang Y."/>
        </authorList>
    </citation>
    <scope>NUCLEOTIDE SEQUENCE [LARGE SCALE GENOMIC DNA]</scope>
    <source>
        <strain evidence="7">R-8</strain>
    </source>
</reference>
<dbReference type="SUPFAM" id="SSF88659">
    <property type="entry name" value="Sigma3 and sigma4 domains of RNA polymerase sigma factors"/>
    <property type="match status" value="1"/>
</dbReference>
<keyword evidence="7" id="KW-1185">Reference proteome</keyword>
<dbReference type="PANTHER" id="PTHR43133:SF46">
    <property type="entry name" value="RNA POLYMERASE SIGMA-70 FACTOR ECF SUBFAMILY"/>
    <property type="match status" value="1"/>
</dbReference>
<accession>A0A317F3Z2</accession>
<dbReference type="InterPro" id="IPR036388">
    <property type="entry name" value="WH-like_DNA-bd_sf"/>
</dbReference>
<dbReference type="Pfam" id="PF04542">
    <property type="entry name" value="Sigma70_r2"/>
    <property type="match status" value="1"/>
</dbReference>
<dbReference type="GO" id="GO:0006352">
    <property type="term" value="P:DNA-templated transcription initiation"/>
    <property type="evidence" value="ECO:0007669"/>
    <property type="project" value="InterPro"/>
</dbReference>
<dbReference type="InterPro" id="IPR013325">
    <property type="entry name" value="RNA_pol_sigma_r2"/>
</dbReference>
<protein>
    <recommendedName>
        <fullName evidence="5">RNA polymerase sigma-70 region 2 domain-containing protein</fullName>
    </recommendedName>
</protein>
<dbReference type="SUPFAM" id="SSF88946">
    <property type="entry name" value="Sigma2 domain of RNA polymerase sigma factors"/>
    <property type="match status" value="1"/>
</dbReference>
<keyword evidence="3" id="KW-0731">Sigma factor</keyword>
<dbReference type="InterPro" id="IPR007627">
    <property type="entry name" value="RNA_pol_sigma70_r2"/>
</dbReference>
<evidence type="ECO:0000256" key="3">
    <source>
        <dbReference type="ARBA" id="ARBA00023082"/>
    </source>
</evidence>
<dbReference type="InterPro" id="IPR014284">
    <property type="entry name" value="RNA_pol_sigma-70_dom"/>
</dbReference>
<evidence type="ECO:0000259" key="5">
    <source>
        <dbReference type="Pfam" id="PF04542"/>
    </source>
</evidence>
<dbReference type="EMBL" id="QGNY01000003">
    <property type="protein sequence ID" value="PWS32208.1"/>
    <property type="molecule type" value="Genomic_DNA"/>
</dbReference>
<dbReference type="OrthoDB" id="659569at2"/>
<dbReference type="AlphaFoldDB" id="A0A317F3Z2"/>
<dbReference type="Gene3D" id="1.10.10.10">
    <property type="entry name" value="Winged helix-like DNA-binding domain superfamily/Winged helix DNA-binding domain"/>
    <property type="match status" value="1"/>
</dbReference>